<organism evidence="2 3">
    <name type="scientific">Herbaspirillum robiniae</name>
    <dbReference type="NCBI Taxonomy" id="2014887"/>
    <lineage>
        <taxon>Bacteria</taxon>
        <taxon>Pseudomonadati</taxon>
        <taxon>Pseudomonadota</taxon>
        <taxon>Betaproteobacteria</taxon>
        <taxon>Burkholderiales</taxon>
        <taxon>Oxalobacteraceae</taxon>
        <taxon>Herbaspirillum</taxon>
    </lineage>
</organism>
<evidence type="ECO:0000256" key="1">
    <source>
        <dbReference type="SAM" id="SignalP"/>
    </source>
</evidence>
<feature type="signal peptide" evidence="1">
    <location>
        <begin position="1"/>
        <end position="25"/>
    </location>
</feature>
<dbReference type="AlphaFoldDB" id="A0A246WL83"/>
<dbReference type="EMBL" id="NJGU01000014">
    <property type="protein sequence ID" value="OWY27000.1"/>
    <property type="molecule type" value="Genomic_DNA"/>
</dbReference>
<sequence>MPRISRSLRSAALAVGAASLLAACAGCDPFDAAARAPVRVDGVVWQPDNATVMPRGKWQQLGARELLVQWTAVDGMAFVPGSQMPAAPQMPDWHRIAGEPWAQDVILGLAGRFDEKAARAGIEQLVADSIELAKLPTPLHVTGWYFPVEIDPTWAEAPRLGALLAKLPRALWITVYDSANVGPDALADGLLKWLPPDVGVYFQDGVGVYAREPRVALHYADVLAKRLGRERVRIIAEAFRPMPGGGFRSATADEIRPQVNLYRGYRVSIFDGPHYLPDALVETLARRAD</sequence>
<comment type="caution">
    <text evidence="2">The sequence shown here is derived from an EMBL/GenBank/DDBJ whole genome shotgun (WGS) entry which is preliminary data.</text>
</comment>
<name>A0A246WL83_9BURK</name>
<feature type="chain" id="PRO_5012535173" description="DUF3142 domain-containing protein" evidence="1">
    <location>
        <begin position="26"/>
        <end position="289"/>
    </location>
</feature>
<evidence type="ECO:0000313" key="2">
    <source>
        <dbReference type="EMBL" id="OWY27000.1"/>
    </source>
</evidence>
<keyword evidence="1" id="KW-0732">Signal</keyword>
<protein>
    <recommendedName>
        <fullName evidence="4">DUF3142 domain-containing protein</fullName>
    </recommendedName>
</protein>
<dbReference type="Proteomes" id="UP000197596">
    <property type="component" value="Unassembled WGS sequence"/>
</dbReference>
<dbReference type="PROSITE" id="PS51257">
    <property type="entry name" value="PROKAR_LIPOPROTEIN"/>
    <property type="match status" value="1"/>
</dbReference>
<evidence type="ECO:0000313" key="3">
    <source>
        <dbReference type="Proteomes" id="UP000197596"/>
    </source>
</evidence>
<reference evidence="2 3" key="1">
    <citation type="submission" date="2017-06" db="EMBL/GenBank/DDBJ databases">
        <title>Herbaspirillum phytohormonus sp. nov., isolated from the root nodule of Robinia pseudoacacia in lead-zinc mine.</title>
        <authorList>
            <person name="Fan M."/>
            <person name="Lin Y."/>
        </authorList>
    </citation>
    <scope>NUCLEOTIDE SEQUENCE [LARGE SCALE GENOMIC DNA]</scope>
    <source>
        <strain evidence="2 3">HZ10</strain>
    </source>
</reference>
<gene>
    <name evidence="2" type="ORF">CEJ42_21370</name>
</gene>
<proteinExistence type="predicted"/>
<accession>A0A246WL83</accession>
<evidence type="ECO:0008006" key="4">
    <source>
        <dbReference type="Google" id="ProtNLM"/>
    </source>
</evidence>